<dbReference type="Proteomes" id="UP000245207">
    <property type="component" value="Unassembled WGS sequence"/>
</dbReference>
<feature type="region of interest" description="Disordered" evidence="5">
    <location>
        <begin position="703"/>
        <end position="723"/>
    </location>
</feature>
<comment type="subcellular location">
    <subcellularLocation>
        <location evidence="1">Cytoplasm</location>
    </subcellularLocation>
</comment>
<evidence type="ECO:0000313" key="6">
    <source>
        <dbReference type="EMBL" id="PWA81022.1"/>
    </source>
</evidence>
<feature type="region of interest" description="Disordered" evidence="5">
    <location>
        <begin position="532"/>
        <end position="553"/>
    </location>
</feature>
<protein>
    <submittedName>
        <fullName evidence="6">Outer arm dynein light chain 1 protein</fullName>
    </submittedName>
</protein>
<evidence type="ECO:0000313" key="7">
    <source>
        <dbReference type="Proteomes" id="UP000245207"/>
    </source>
</evidence>
<dbReference type="PANTHER" id="PTHR15454">
    <property type="entry name" value="NISCHARIN RELATED"/>
    <property type="match status" value="1"/>
</dbReference>
<dbReference type="PANTHER" id="PTHR15454:SF69">
    <property type="entry name" value="SERINE_THREONINE-PROTEIN KINASE 11-INTERACTING PROTEIN"/>
    <property type="match status" value="1"/>
</dbReference>
<dbReference type="InterPro" id="IPR032675">
    <property type="entry name" value="LRR_dom_sf"/>
</dbReference>
<evidence type="ECO:0000256" key="1">
    <source>
        <dbReference type="ARBA" id="ARBA00004496"/>
    </source>
</evidence>
<name>A0A2U1P5K0_ARTAN</name>
<feature type="region of interest" description="Disordered" evidence="5">
    <location>
        <begin position="609"/>
        <end position="629"/>
    </location>
</feature>
<dbReference type="SMART" id="SM00365">
    <property type="entry name" value="LRR_SD22"/>
    <property type="match status" value="4"/>
</dbReference>
<proteinExistence type="predicted"/>
<keyword evidence="7" id="KW-1185">Reference proteome</keyword>
<comment type="caution">
    <text evidence="6">The sequence shown here is derived from an EMBL/GenBank/DDBJ whole genome shotgun (WGS) entry which is preliminary data.</text>
</comment>
<evidence type="ECO:0000256" key="5">
    <source>
        <dbReference type="SAM" id="MobiDB-lite"/>
    </source>
</evidence>
<gene>
    <name evidence="6" type="ORF">CTI12_AA191500</name>
</gene>
<dbReference type="FunFam" id="3.80.10.10:FF:000801">
    <property type="entry name" value="Outer arm dynein light chain 1"/>
    <property type="match status" value="1"/>
</dbReference>
<dbReference type="STRING" id="35608.A0A2U1P5K0"/>
<sequence length="1063" mass="120106">MTSPIVTGDRYLDSLVKFVEQQTGPLLDGTLILKLNPVGLHYVQSRLDSLAELERLLSGTPVDYLRAYVSDLGDHRALEQLRRILRILTSLKVVSVENFERVRDPTPLSLLLFGRLKVLELRGCDLSSSTASRGILELRFTLEKIICHNSTDALRHVFASRIAEIEDSPQWNKLSFVSCAYNGLVLMDDSLRLLPVVETLDLSRNKFAKVDNLSRCSKLKHLDLGFNHLRTIASFSKVSCQIVKLVLRNNALTNIRGLENLKSLEGLDLSYNIISNFSELELLAGLQSLKALWLEGNPVCSANWYRPQVYSYFSDPDKLILDDKKISTREVWKRQIIIASRHKQPASFGFYSPAKDEAETEGSVNRKMKKLSRVASIESEIASTGVYSDNDSITCDDEDQGNQENAELNKGAEIVDFIEKIEMMKRERSALWLEEFQRWMTHDFDDHVNSEMQSGGTLSSNKDKDSRKKRRLKHFGKKSRYVSGSAEVFEDDHMELQESYYPYDDLSIKISHETEDGSLSNKMKLKSYYDKGVNPTRNIQPPDDEGTRSSNGIKADGLKMKVLDTVDDIIDAVSPSVYAGSPPHYQEDILHRRHNLEEEFLQLSAESISVASSDSDTSESGDDYGEIGSHIHFESTTDDLSRSMDRLSLFSCEDLQKMIENGSSSMNTFNSERRDSEQLDSNYEGNWLEKKLWKRKPKPRVVSLTEKSAKTAPTDDASDPGKVNYDEGMIEYEMLVDGRHSINAGTEMLPEKNNLGPTTEEFIFKNFKVDLADFGVQETCSQYVCCTCLLEDPSGCSKSGMTLLLSCEQNLYVVLLNVRHDGSGSRPSLVGCIGTEDVKEVLVGLGLQAVRVYAKRGPRYMFITRSVNKSRLLISILEVFLTNAMKKRFPFISLDKIQVALFERDVCGGLKTNILQYSMVLFWSNNFKDDQWFPRSLFVLGGHMLVCIEDISQFGFDSKDTFTPYFSLDACCAIVNALEMIIDTKERCCVTLSLNSVTSEFKPRELARKSENEPVNIRDPPLVPVTWKLRWFSEDALYKFVALVKALHAGGGPTSPLNIRYTS</sequence>
<dbReference type="AlphaFoldDB" id="A0A2U1P5K0"/>
<dbReference type="SUPFAM" id="SSF52058">
    <property type="entry name" value="L domain-like"/>
    <property type="match status" value="1"/>
</dbReference>
<dbReference type="FunFam" id="3.80.10.10:FF:000502">
    <property type="entry name" value="Predicted protein"/>
    <property type="match status" value="1"/>
</dbReference>
<evidence type="ECO:0000256" key="3">
    <source>
        <dbReference type="ARBA" id="ARBA00022614"/>
    </source>
</evidence>
<evidence type="ECO:0000256" key="4">
    <source>
        <dbReference type="ARBA" id="ARBA00022737"/>
    </source>
</evidence>
<accession>A0A2U1P5K0</accession>
<feature type="region of interest" description="Disordered" evidence="5">
    <location>
        <begin position="450"/>
        <end position="474"/>
    </location>
</feature>
<evidence type="ECO:0000256" key="2">
    <source>
        <dbReference type="ARBA" id="ARBA00022490"/>
    </source>
</evidence>
<dbReference type="InterPro" id="IPR001611">
    <property type="entry name" value="Leu-rich_rpt"/>
</dbReference>
<dbReference type="PROSITE" id="PS51450">
    <property type="entry name" value="LRR"/>
    <property type="match status" value="3"/>
</dbReference>
<keyword evidence="2" id="KW-0963">Cytoplasm</keyword>
<feature type="compositionally biased region" description="Acidic residues" evidence="5">
    <location>
        <begin position="616"/>
        <end position="625"/>
    </location>
</feature>
<feature type="region of interest" description="Disordered" evidence="5">
    <location>
        <begin position="388"/>
        <end position="408"/>
    </location>
</feature>
<dbReference type="EMBL" id="PKPP01001642">
    <property type="protein sequence ID" value="PWA81022.1"/>
    <property type="molecule type" value="Genomic_DNA"/>
</dbReference>
<dbReference type="OrthoDB" id="7451790at2759"/>
<keyword evidence="4" id="KW-0677">Repeat</keyword>
<keyword evidence="3" id="KW-0433">Leucine-rich repeat</keyword>
<dbReference type="Gene3D" id="3.80.10.10">
    <property type="entry name" value="Ribonuclease Inhibitor"/>
    <property type="match status" value="2"/>
</dbReference>
<reference evidence="6 7" key="1">
    <citation type="journal article" date="2018" name="Mol. Plant">
        <title>The genome of Artemisia annua provides insight into the evolution of Asteraceae family and artemisinin biosynthesis.</title>
        <authorList>
            <person name="Shen Q."/>
            <person name="Zhang L."/>
            <person name="Liao Z."/>
            <person name="Wang S."/>
            <person name="Yan T."/>
            <person name="Shi P."/>
            <person name="Liu M."/>
            <person name="Fu X."/>
            <person name="Pan Q."/>
            <person name="Wang Y."/>
            <person name="Lv Z."/>
            <person name="Lu X."/>
            <person name="Zhang F."/>
            <person name="Jiang W."/>
            <person name="Ma Y."/>
            <person name="Chen M."/>
            <person name="Hao X."/>
            <person name="Li L."/>
            <person name="Tang Y."/>
            <person name="Lv G."/>
            <person name="Zhou Y."/>
            <person name="Sun X."/>
            <person name="Brodelius P.E."/>
            <person name="Rose J.K.C."/>
            <person name="Tang K."/>
        </authorList>
    </citation>
    <scope>NUCLEOTIDE SEQUENCE [LARGE SCALE GENOMIC DNA]</scope>
    <source>
        <strain evidence="7">cv. Huhao1</strain>
        <tissue evidence="6">Leaf</tissue>
    </source>
</reference>
<organism evidence="6 7">
    <name type="scientific">Artemisia annua</name>
    <name type="common">Sweet wormwood</name>
    <dbReference type="NCBI Taxonomy" id="35608"/>
    <lineage>
        <taxon>Eukaryota</taxon>
        <taxon>Viridiplantae</taxon>
        <taxon>Streptophyta</taxon>
        <taxon>Embryophyta</taxon>
        <taxon>Tracheophyta</taxon>
        <taxon>Spermatophyta</taxon>
        <taxon>Magnoliopsida</taxon>
        <taxon>eudicotyledons</taxon>
        <taxon>Gunneridae</taxon>
        <taxon>Pentapetalae</taxon>
        <taxon>asterids</taxon>
        <taxon>campanulids</taxon>
        <taxon>Asterales</taxon>
        <taxon>Asteraceae</taxon>
        <taxon>Asteroideae</taxon>
        <taxon>Anthemideae</taxon>
        <taxon>Artemisiinae</taxon>
        <taxon>Artemisia</taxon>
    </lineage>
</organism>
<dbReference type="GO" id="GO:0005737">
    <property type="term" value="C:cytoplasm"/>
    <property type="evidence" value="ECO:0007669"/>
    <property type="project" value="UniProtKB-SubCell"/>
</dbReference>